<dbReference type="OrthoDB" id="4540541at2"/>
<dbReference type="AlphaFoldDB" id="A0A327VQ15"/>
<reference evidence="2 3" key="1">
    <citation type="submission" date="2018-06" db="EMBL/GenBank/DDBJ databases">
        <title>Genomic Encyclopedia of Archaeal and Bacterial Type Strains, Phase II (KMG-II): from individual species to whole genera.</title>
        <authorList>
            <person name="Goeker M."/>
        </authorList>
    </citation>
    <scope>NUCLEOTIDE SEQUENCE [LARGE SCALE GENOMIC DNA]</scope>
    <source>
        <strain evidence="2 3">DSM 29821</strain>
    </source>
</reference>
<dbReference type="RefSeq" id="WP_111594676.1">
    <property type="nucleotide sequence ID" value="NZ_QLMA01000009.1"/>
</dbReference>
<evidence type="ECO:0000313" key="3">
    <source>
        <dbReference type="Proteomes" id="UP000249819"/>
    </source>
</evidence>
<protein>
    <submittedName>
        <fullName evidence="2">Putative membrane protein</fullName>
    </submittedName>
</protein>
<accession>A0A327VQ15</accession>
<evidence type="ECO:0000256" key="1">
    <source>
        <dbReference type="SAM" id="Phobius"/>
    </source>
</evidence>
<name>A0A327VQ15_9BACT</name>
<gene>
    <name evidence="2" type="ORF">CLV59_109133</name>
</gene>
<feature type="transmembrane region" description="Helical" evidence="1">
    <location>
        <begin position="20"/>
        <end position="40"/>
    </location>
</feature>
<feature type="transmembrane region" description="Helical" evidence="1">
    <location>
        <begin position="145"/>
        <end position="166"/>
    </location>
</feature>
<sequence>MKRVNAIFRKLVWMIENPGLLPVLCVSVLFSLAMILFRVYHTGSMLRLSLVWNLFLALVPFAITIWMERHPVEMRHRLKWYSCFVVWLLFIPNAPYILTDLFHLYDGGISVWFELILILSFGWNGLIMGYLSIRSMERMWKQRYSRWPAWLFTFPVMFLCGMGVYIGRYLRWNSWDVLQDPIPLAKDLLVLVLHPWENRSAWAFTLLMGIFLSLGYMTTRNPNVLSGRRYRL</sequence>
<keyword evidence="1" id="KW-0812">Transmembrane</keyword>
<dbReference type="EMBL" id="QLMA01000009">
    <property type="protein sequence ID" value="RAJ75519.1"/>
    <property type="molecule type" value="Genomic_DNA"/>
</dbReference>
<keyword evidence="1" id="KW-0472">Membrane</keyword>
<comment type="caution">
    <text evidence="2">The sequence shown here is derived from an EMBL/GenBank/DDBJ whole genome shotgun (WGS) entry which is preliminary data.</text>
</comment>
<keyword evidence="3" id="KW-1185">Reference proteome</keyword>
<proteinExistence type="predicted"/>
<feature type="transmembrane region" description="Helical" evidence="1">
    <location>
        <begin position="46"/>
        <end position="66"/>
    </location>
</feature>
<organism evidence="2 3">
    <name type="scientific">Chitinophaga dinghuensis</name>
    <dbReference type="NCBI Taxonomy" id="1539050"/>
    <lineage>
        <taxon>Bacteria</taxon>
        <taxon>Pseudomonadati</taxon>
        <taxon>Bacteroidota</taxon>
        <taxon>Chitinophagia</taxon>
        <taxon>Chitinophagales</taxon>
        <taxon>Chitinophagaceae</taxon>
        <taxon>Chitinophaga</taxon>
    </lineage>
</organism>
<evidence type="ECO:0000313" key="2">
    <source>
        <dbReference type="EMBL" id="RAJ75519.1"/>
    </source>
</evidence>
<dbReference type="Pfam" id="PF07099">
    <property type="entry name" value="DUF1361"/>
    <property type="match status" value="1"/>
</dbReference>
<dbReference type="InterPro" id="IPR009793">
    <property type="entry name" value="DUF1361"/>
</dbReference>
<feature type="transmembrane region" description="Helical" evidence="1">
    <location>
        <begin position="110"/>
        <end position="133"/>
    </location>
</feature>
<feature type="transmembrane region" description="Helical" evidence="1">
    <location>
        <begin position="78"/>
        <end position="98"/>
    </location>
</feature>
<dbReference type="Proteomes" id="UP000249819">
    <property type="component" value="Unassembled WGS sequence"/>
</dbReference>
<keyword evidence="1" id="KW-1133">Transmembrane helix</keyword>
<feature type="transmembrane region" description="Helical" evidence="1">
    <location>
        <begin position="201"/>
        <end position="219"/>
    </location>
</feature>